<dbReference type="Pfam" id="PF07712">
    <property type="entry name" value="SURNod19"/>
    <property type="match status" value="1"/>
</dbReference>
<dbReference type="OrthoDB" id="1923469at2759"/>
<dbReference type="AlphaFoldDB" id="K0S408"/>
<keyword evidence="2" id="KW-0732">Signal</keyword>
<name>K0S408_THAOC</name>
<evidence type="ECO:0000256" key="1">
    <source>
        <dbReference type="SAM" id="Phobius"/>
    </source>
</evidence>
<accession>K0S408</accession>
<dbReference type="OMA" id="YLAACCD"/>
<reference evidence="3 4" key="1">
    <citation type="journal article" date="2012" name="Genome Biol.">
        <title>Genome and low-iron response of an oceanic diatom adapted to chronic iron limitation.</title>
        <authorList>
            <person name="Lommer M."/>
            <person name="Specht M."/>
            <person name="Roy A.S."/>
            <person name="Kraemer L."/>
            <person name="Andreson R."/>
            <person name="Gutowska M.A."/>
            <person name="Wolf J."/>
            <person name="Bergner S.V."/>
            <person name="Schilhabel M.B."/>
            <person name="Klostermeier U.C."/>
            <person name="Beiko R.G."/>
            <person name="Rosenstiel P."/>
            <person name="Hippler M."/>
            <person name="Laroche J."/>
        </authorList>
    </citation>
    <scope>NUCLEOTIDE SEQUENCE [LARGE SCALE GENOMIC DNA]</scope>
    <source>
        <strain evidence="3 4">CCMP1005</strain>
    </source>
</reference>
<feature type="transmembrane region" description="Helical" evidence="1">
    <location>
        <begin position="441"/>
        <end position="460"/>
    </location>
</feature>
<organism evidence="3 4">
    <name type="scientific">Thalassiosira oceanica</name>
    <name type="common">Marine diatom</name>
    <dbReference type="NCBI Taxonomy" id="159749"/>
    <lineage>
        <taxon>Eukaryota</taxon>
        <taxon>Sar</taxon>
        <taxon>Stramenopiles</taxon>
        <taxon>Ochrophyta</taxon>
        <taxon>Bacillariophyta</taxon>
        <taxon>Coscinodiscophyceae</taxon>
        <taxon>Thalassiosirophycidae</taxon>
        <taxon>Thalassiosirales</taxon>
        <taxon>Thalassiosiraceae</taxon>
        <taxon>Thalassiosira</taxon>
    </lineage>
</organism>
<evidence type="ECO:0000313" key="3">
    <source>
        <dbReference type="EMBL" id="EJK60813.1"/>
    </source>
</evidence>
<dbReference type="PANTHER" id="PTHR33390:SF1">
    <property type="entry name" value="STRESS UP-REGULATED NOD 19 PROTEIN"/>
    <property type="match status" value="1"/>
</dbReference>
<dbReference type="EMBL" id="AGNL01020665">
    <property type="protein sequence ID" value="EJK60813.1"/>
    <property type="molecule type" value="Genomic_DNA"/>
</dbReference>
<evidence type="ECO:0000313" key="4">
    <source>
        <dbReference type="Proteomes" id="UP000266841"/>
    </source>
</evidence>
<keyword evidence="1" id="KW-0812">Transmembrane</keyword>
<dbReference type="PANTHER" id="PTHR33390">
    <property type="entry name" value="STRESS UP-REGULATED NOD 19 PROTEIN"/>
    <property type="match status" value="1"/>
</dbReference>
<gene>
    <name evidence="3" type="ORF">THAOC_18774</name>
</gene>
<keyword evidence="1" id="KW-0472">Membrane</keyword>
<evidence type="ECO:0000256" key="2">
    <source>
        <dbReference type="SAM" id="SignalP"/>
    </source>
</evidence>
<dbReference type="eggNOG" id="ENOG502QRR9">
    <property type="taxonomic scope" value="Eukaryota"/>
</dbReference>
<keyword evidence="4" id="KW-1185">Reference proteome</keyword>
<proteinExistence type="predicted"/>
<feature type="chain" id="PRO_5003839676" description="Copper type II ascorbate-dependent monooxygenase C-terminal domain-containing protein" evidence="2">
    <location>
        <begin position="22"/>
        <end position="480"/>
    </location>
</feature>
<evidence type="ECO:0008006" key="5">
    <source>
        <dbReference type="Google" id="ProtNLM"/>
    </source>
</evidence>
<keyword evidence="1" id="KW-1133">Transmembrane helix</keyword>
<dbReference type="InterPro" id="IPR011692">
    <property type="entry name" value="Stress_up-reg_Nod19"/>
</dbReference>
<comment type="caution">
    <text evidence="3">The sequence shown here is derived from an EMBL/GenBank/DDBJ whole genome shotgun (WGS) entry which is preliminary data.</text>
</comment>
<feature type="signal peptide" evidence="2">
    <location>
        <begin position="1"/>
        <end position="21"/>
    </location>
</feature>
<dbReference type="Proteomes" id="UP000266841">
    <property type="component" value="Unassembled WGS sequence"/>
</dbReference>
<protein>
    <recommendedName>
        <fullName evidence="5">Copper type II ascorbate-dependent monooxygenase C-terminal domain-containing protein</fullName>
    </recommendedName>
</protein>
<sequence>MTVTSLRNLLLTVASLALATAGDIHRRMTHTALTAPMKLYPGEVANKYLRLEIPKGPISIVSFEADVVESDEDGNVVAVPLADAYLHHHVVFSDHKFYEREKNWWSPMKPKGANRGVSFGAGTESRGTRQAFPSPYRFTTVKGEDSLIANVHIINTRSMEARDAHKCLECPCSSEDRMLGGNDDNVTALFSAVVPRKGLENHCNSFLLAEDNTSCSPSAYFGGLYCCEDGEYCMDAFKDDVPDKPEKSTYHLRYTIEYEPVSRDTKPLYLAACCDATGDVDLPGNIEYDIPQCAPGGEDEDCVHVLETTQTLHGASSDAFGTGGSRSEEDKYVEVVYMVGHLHRGGISVALYLNDTELLCESLPTYGSGEPGEIGNEPGYINSMSSCTFDPPLVLRTTEKIRVVGKYNSSEPHQGVMSLFYIAVSDMPQEPGDVRSRTHGGSVLVAMAVGLALLAAILHWRRYDKRRQYDAVDTSINIEV</sequence>